<accession>A0ABD3RJT0</accession>
<reference evidence="7 8" key="1">
    <citation type="submission" date="2024-10" db="EMBL/GenBank/DDBJ databases">
        <title>Updated reference genomes for cyclostephanoid diatoms.</title>
        <authorList>
            <person name="Roberts W.R."/>
            <person name="Alverson A.J."/>
        </authorList>
    </citation>
    <scope>NUCLEOTIDE SEQUENCE [LARGE SCALE GENOMIC DNA]</scope>
    <source>
        <strain evidence="7 8">AJA228-03</strain>
    </source>
</reference>
<evidence type="ECO:0000313" key="8">
    <source>
        <dbReference type="Proteomes" id="UP001530377"/>
    </source>
</evidence>
<feature type="transmembrane region" description="Helical" evidence="5">
    <location>
        <begin position="495"/>
        <end position="526"/>
    </location>
</feature>
<gene>
    <name evidence="7" type="ORF">ACHAXA_001333</name>
</gene>
<sequence length="597" mass="61705">MMRMLAPLLVLVVVANISPSLAFVSNINVGVGLGPSPPPSRLRLAGPSSSMTITSLITATRFAPRSSTSTSSRLAATDIPSARRHASAFYSPSSSWPSLWSSSSSRILGRPIRGHHPTALLAADDTATSSSSPRSSSPVAADDAGGTALAIAALIILDVGFRFIFARYSIPFPSSLAGCGALFVFMITLNAIGGGDGGGVDVGRGDRTVAYGERIYRTLNPGAMLLAKWLPVFFVPSLITLPLARGLGNVREVLKVLSVIVGGFMFTLFTTSWSVLGIRKLTSGGGNENCGTAGVDVVPKIVVPVNAQGGGAPFGKTLFRTLKAFAWIAGLSCICLTANSPASMYVGPLRSSHLLFVTLSAFVYGSNLPKSFTRVVHPLVTCTCLTWLAIGAFASFTGSTFLDVLGSYRTGTMSPLIAGPGDLLLSLLGPAVVALSCQMYGRRKLMRENVPEVAVSTLVSSVGGLYGTAMLVRMLRISDNTLRLSLLSRNITSPLAMAIASILGANASLAVTMVVVTGLFGANFGASILDVLGIRDGVARGLGIGAAAHGLGTAAFANEEDAFPFAAISMALTASACTVLVSLPMVRKSIVRLALGA</sequence>
<dbReference type="PANTHER" id="PTHR30249:SF0">
    <property type="entry name" value="PLASTIDAL GLYCOLATE_GLYCERATE TRANSLOCATOR 1, CHLOROPLASTIC"/>
    <property type="match status" value="1"/>
</dbReference>
<feature type="chain" id="PRO_5044745592" description="Plastidal glycolate/glycerate translocator 1, chloroplastic" evidence="6">
    <location>
        <begin position="23"/>
        <end position="597"/>
    </location>
</feature>
<feature type="signal peptide" evidence="6">
    <location>
        <begin position="1"/>
        <end position="22"/>
    </location>
</feature>
<keyword evidence="2 5" id="KW-0812">Transmembrane</keyword>
<evidence type="ECO:0000256" key="6">
    <source>
        <dbReference type="SAM" id="SignalP"/>
    </source>
</evidence>
<dbReference type="GO" id="GO:0016020">
    <property type="term" value="C:membrane"/>
    <property type="evidence" value="ECO:0007669"/>
    <property type="project" value="UniProtKB-SubCell"/>
</dbReference>
<keyword evidence="3 5" id="KW-1133">Transmembrane helix</keyword>
<dbReference type="Proteomes" id="UP001530377">
    <property type="component" value="Unassembled WGS sequence"/>
</dbReference>
<name>A0ABD3RJT0_9STRA</name>
<feature type="transmembrane region" description="Helical" evidence="5">
    <location>
        <begin position="144"/>
        <end position="165"/>
    </location>
</feature>
<feature type="transmembrane region" description="Helical" evidence="5">
    <location>
        <begin position="416"/>
        <end position="441"/>
    </location>
</feature>
<keyword evidence="8" id="KW-1185">Reference proteome</keyword>
<protein>
    <recommendedName>
        <fullName evidence="9">Plastidal glycolate/glycerate translocator 1, chloroplastic</fullName>
    </recommendedName>
</protein>
<evidence type="ECO:0000256" key="4">
    <source>
        <dbReference type="ARBA" id="ARBA00023136"/>
    </source>
</evidence>
<feature type="transmembrane region" description="Helical" evidence="5">
    <location>
        <begin position="226"/>
        <end position="244"/>
    </location>
</feature>
<feature type="transmembrane region" description="Helical" evidence="5">
    <location>
        <begin position="538"/>
        <end position="557"/>
    </location>
</feature>
<evidence type="ECO:0000313" key="7">
    <source>
        <dbReference type="EMBL" id="KAL3812026.1"/>
    </source>
</evidence>
<dbReference type="EMBL" id="JALLPB020000222">
    <property type="protein sequence ID" value="KAL3812026.1"/>
    <property type="molecule type" value="Genomic_DNA"/>
</dbReference>
<evidence type="ECO:0000256" key="2">
    <source>
        <dbReference type="ARBA" id="ARBA00022692"/>
    </source>
</evidence>
<comment type="subcellular location">
    <subcellularLocation>
        <location evidence="1">Membrane</location>
        <topology evidence="1">Multi-pass membrane protein</topology>
    </subcellularLocation>
</comment>
<evidence type="ECO:0000256" key="1">
    <source>
        <dbReference type="ARBA" id="ARBA00004141"/>
    </source>
</evidence>
<keyword evidence="6" id="KW-0732">Signal</keyword>
<feature type="transmembrane region" description="Helical" evidence="5">
    <location>
        <begin position="256"/>
        <end position="276"/>
    </location>
</feature>
<evidence type="ECO:0000256" key="3">
    <source>
        <dbReference type="ARBA" id="ARBA00022989"/>
    </source>
</evidence>
<feature type="transmembrane region" description="Helical" evidence="5">
    <location>
        <begin position="172"/>
        <end position="192"/>
    </location>
</feature>
<feature type="transmembrane region" description="Helical" evidence="5">
    <location>
        <begin position="453"/>
        <end position="475"/>
    </location>
</feature>
<evidence type="ECO:0008006" key="9">
    <source>
        <dbReference type="Google" id="ProtNLM"/>
    </source>
</evidence>
<proteinExistence type="predicted"/>
<organism evidence="7 8">
    <name type="scientific">Cyclostephanos tholiformis</name>
    <dbReference type="NCBI Taxonomy" id="382380"/>
    <lineage>
        <taxon>Eukaryota</taxon>
        <taxon>Sar</taxon>
        <taxon>Stramenopiles</taxon>
        <taxon>Ochrophyta</taxon>
        <taxon>Bacillariophyta</taxon>
        <taxon>Coscinodiscophyceae</taxon>
        <taxon>Thalassiosirophycidae</taxon>
        <taxon>Stephanodiscales</taxon>
        <taxon>Stephanodiscaceae</taxon>
        <taxon>Cyclostephanos</taxon>
    </lineage>
</organism>
<feature type="transmembrane region" description="Helical" evidence="5">
    <location>
        <begin position="563"/>
        <end position="583"/>
    </location>
</feature>
<dbReference type="InterPro" id="IPR007300">
    <property type="entry name" value="CidB/LrgB"/>
</dbReference>
<dbReference type="Pfam" id="PF04172">
    <property type="entry name" value="LrgB"/>
    <property type="match status" value="1"/>
</dbReference>
<evidence type="ECO:0000256" key="5">
    <source>
        <dbReference type="SAM" id="Phobius"/>
    </source>
</evidence>
<keyword evidence="4 5" id="KW-0472">Membrane</keyword>
<dbReference type="PANTHER" id="PTHR30249">
    <property type="entry name" value="PUTATIVE SEROTONIN TRANSPORTER"/>
    <property type="match status" value="1"/>
</dbReference>
<feature type="transmembrane region" description="Helical" evidence="5">
    <location>
        <begin position="375"/>
        <end position="396"/>
    </location>
</feature>
<comment type="caution">
    <text evidence="7">The sequence shown here is derived from an EMBL/GenBank/DDBJ whole genome shotgun (WGS) entry which is preliminary data.</text>
</comment>
<dbReference type="AlphaFoldDB" id="A0ABD3RJT0"/>